<gene>
    <name evidence="3" type="ORF">ZOSMA_178G00260</name>
</gene>
<dbReference type="Pfam" id="PF02458">
    <property type="entry name" value="Transferase"/>
    <property type="match status" value="1"/>
</dbReference>
<dbReference type="PANTHER" id="PTHR31625">
    <property type="match status" value="1"/>
</dbReference>
<organism evidence="3 4">
    <name type="scientific">Zostera marina</name>
    <name type="common">Eelgrass</name>
    <dbReference type="NCBI Taxonomy" id="29655"/>
    <lineage>
        <taxon>Eukaryota</taxon>
        <taxon>Viridiplantae</taxon>
        <taxon>Streptophyta</taxon>
        <taxon>Embryophyta</taxon>
        <taxon>Tracheophyta</taxon>
        <taxon>Spermatophyta</taxon>
        <taxon>Magnoliopsida</taxon>
        <taxon>Liliopsida</taxon>
        <taxon>Zosteraceae</taxon>
        <taxon>Zostera</taxon>
    </lineage>
</organism>
<proteinExistence type="predicted"/>
<reference evidence="4" key="1">
    <citation type="journal article" date="2016" name="Nature">
        <title>The genome of the seagrass Zostera marina reveals angiosperm adaptation to the sea.</title>
        <authorList>
            <person name="Olsen J.L."/>
            <person name="Rouze P."/>
            <person name="Verhelst B."/>
            <person name="Lin Y.-C."/>
            <person name="Bayer T."/>
            <person name="Collen J."/>
            <person name="Dattolo E."/>
            <person name="De Paoli E."/>
            <person name="Dittami S."/>
            <person name="Maumus F."/>
            <person name="Michel G."/>
            <person name="Kersting A."/>
            <person name="Lauritano C."/>
            <person name="Lohaus R."/>
            <person name="Toepel M."/>
            <person name="Tonon T."/>
            <person name="Vanneste K."/>
            <person name="Amirebrahimi M."/>
            <person name="Brakel J."/>
            <person name="Bostroem C."/>
            <person name="Chovatia M."/>
            <person name="Grimwood J."/>
            <person name="Jenkins J.W."/>
            <person name="Jueterbock A."/>
            <person name="Mraz A."/>
            <person name="Stam W.T."/>
            <person name="Tice H."/>
            <person name="Bornberg-Bauer E."/>
            <person name="Green P.J."/>
            <person name="Pearson G.A."/>
            <person name="Procaccini G."/>
            <person name="Duarte C.M."/>
            <person name="Schmutz J."/>
            <person name="Reusch T.B.H."/>
            <person name="Van de Peer Y."/>
        </authorList>
    </citation>
    <scope>NUCLEOTIDE SEQUENCE [LARGE SCALE GENOMIC DNA]</scope>
    <source>
        <strain evidence="4">cv. Finnish</strain>
    </source>
</reference>
<keyword evidence="1" id="KW-0808">Transferase</keyword>
<dbReference type="InterPro" id="IPR023213">
    <property type="entry name" value="CAT-like_dom_sf"/>
</dbReference>
<name>A0A0K9PRG8_ZOSMR</name>
<evidence type="ECO:0000256" key="1">
    <source>
        <dbReference type="ARBA" id="ARBA00022679"/>
    </source>
</evidence>
<comment type="caution">
    <text evidence="3">The sequence shown here is derived from an EMBL/GenBank/DDBJ whole genome shotgun (WGS) entry which is preliminary data.</text>
</comment>
<dbReference type="Gene3D" id="3.30.559.10">
    <property type="entry name" value="Chloramphenicol acetyltransferase-like domain"/>
    <property type="match status" value="2"/>
</dbReference>
<evidence type="ECO:0000256" key="2">
    <source>
        <dbReference type="ARBA" id="ARBA00023315"/>
    </source>
</evidence>
<dbReference type="OrthoDB" id="1862401at2759"/>
<keyword evidence="2" id="KW-0012">Acyltransferase</keyword>
<dbReference type="AlphaFoldDB" id="A0A0K9PRG8"/>
<dbReference type="InterPro" id="IPR051504">
    <property type="entry name" value="Plant_metabolite_acyltrans"/>
</dbReference>
<dbReference type="STRING" id="29655.A0A0K9PRG8"/>
<evidence type="ECO:0000313" key="3">
    <source>
        <dbReference type="EMBL" id="KMZ71638.1"/>
    </source>
</evidence>
<keyword evidence="4" id="KW-1185">Reference proteome</keyword>
<sequence length="453" mass="50124">MDSLLGVMILGKTTISPPSGSVRSTTIPLTTFDLMGYPYPPVERLFLYSILSCSESVFLKTHVTTLKHSLSLTLRRFFPFAGKFLPTDSAGSFSSNPILSYTEGDGVDFIVAKSDRDFDELSSHYPREIKTFAGLVPKLTQGVLAIQVTLFPDNGIGVGVIYHHGVADGLSSMHFVKTWAAFSRLGGTTVESTEVDVEVPCIDRNKFPEPPEFAEGLEESRAGLKGKMINDEGFRKRFFDLMARSDSVRATLVVTRVELENLRRKIVSNASSPPSTYLSGFTLTTAILWKCMVSLYDDDDDKNEFVGFNLLSNYRSQQSSMFPNNYFGNCIIPGVVKMRRDELVGEEGLMKAAVAINEAIQIMKAKMKVVDYTNISAMFAVVGAPMLGVYKVDFGWGRPTKVEVMSVRNAWCMSLAENRDEENGGGFEIGGVFLSIDKFEEFKKLFLDLAITA</sequence>
<evidence type="ECO:0000313" key="4">
    <source>
        <dbReference type="Proteomes" id="UP000036987"/>
    </source>
</evidence>
<protein>
    <submittedName>
        <fullName evidence="3">Uncharacterized protein</fullName>
    </submittedName>
</protein>
<dbReference type="GO" id="GO:0016747">
    <property type="term" value="F:acyltransferase activity, transferring groups other than amino-acyl groups"/>
    <property type="evidence" value="ECO:0007669"/>
    <property type="project" value="UniProtKB-ARBA"/>
</dbReference>
<accession>A0A0K9PRG8</accession>
<dbReference type="Proteomes" id="UP000036987">
    <property type="component" value="Unassembled WGS sequence"/>
</dbReference>
<dbReference type="EMBL" id="LFYR01000667">
    <property type="protein sequence ID" value="KMZ71638.1"/>
    <property type="molecule type" value="Genomic_DNA"/>
</dbReference>